<keyword evidence="4" id="KW-1185">Reference proteome</keyword>
<dbReference type="GO" id="GO:0016787">
    <property type="term" value="F:hydrolase activity"/>
    <property type="evidence" value="ECO:0007669"/>
    <property type="project" value="UniProtKB-KW"/>
</dbReference>
<sequence length="967" mass="111724">MAFIQSKQSLMPGNRKHLTCIGWIWMVLLVAIQARAQYQLVTTRDRQAFRIADTRSVCSIYVDTTEDFLVRKAAAWLQGDIEKVTGKKPALIHDIRQARGNLILLGSLEHSAALRLLLQRRLLNYQSIRHHWEAFQVSMLSHPFPHVEKVLVIAGSDRRGTAYGALTLSRSIGVSPWYWWADVPVKHHSILYVRLQAPLVDSPRVKYRGIFLNDEAPALSGWVHEKFGNFNHLFYEKVFELILRLRGNYLWPAMWANAFNLDDTLNPVMANQYGIVMGTSHHEPMMRSQQEWIRLGHGPWNYQTNDSVLRAFWRQGIEHMDHHESIVTIGMRGNGDMPMSDTANIALLEKIVHDQRQIIAEVTGKPASETPQDWALYKEVQEYYDRGMRVPDDVTLLFSDDNWGNIRRLPELKDSNRLGGYGVYYHFDYVGDPRNYKWINTNQIERVWEQMHLAYAYHARRIWIVNVGDLKPMEFPISFFLDYAWNPEQWPASRLPDYYRQWAAEQFNDSLSAPVAYFLAQYTKFNSRRKPELITPFTYSLQHYQEADRVVRAYQQLADSAQKVYQRLDSIYRDAYYQLVLYPVLASANLNALYVTVGKNRLYALQGRAATNQLADSAKALYARDSLLSYTYNHIMAHGKWNHMMDQSHIGYIYWQEPGRNYRPITATVQLPDRAKMGVDVTGGPSYDPHDQQTIFQLPTCSPFQTDTPLYIDIYNKGFQPFHVHLHATSPWVLLSTSDAYITDQQRIEIRVNWQQAPEGWDTSWIHILASTHQAAHVKIITFKPDTTWLQHQQGFIESNGYVSIEAPHVTRIVNDAEAHWIEIPNLGRTSSAMTIMPVTASPISADEAHAHLEYNMLLFDTGKAKVTVYLSPTLPFHKKGLRYAVAFDEDTPQIVNMNADHSDQAWAQQVSDNINRQTTFHYIHHAGWHKLKFWVVDPGVVLQKIVVDMGGEQSSYLGPPESYRYP</sequence>
<dbReference type="PANTHER" id="PTHR37842:SF2">
    <property type="entry name" value="GYLCOSYL HYDROLASE 115 C-TERMINAL DOMAIN-CONTAINING PROTEIN"/>
    <property type="match status" value="1"/>
</dbReference>
<dbReference type="InterPro" id="IPR042301">
    <property type="entry name" value="GH115_sf"/>
</dbReference>
<dbReference type="STRING" id="1393122.SAMN05660895_0106"/>
<evidence type="ECO:0000313" key="4">
    <source>
        <dbReference type="Proteomes" id="UP000199537"/>
    </source>
</evidence>
<name>A0A1I7MYK6_9BACT</name>
<gene>
    <name evidence="3" type="ORF">SAMN05660895_0106</name>
</gene>
<dbReference type="EMBL" id="FPCJ01000001">
    <property type="protein sequence ID" value="SFV27416.1"/>
    <property type="molecule type" value="Genomic_DNA"/>
</dbReference>
<evidence type="ECO:0000256" key="1">
    <source>
        <dbReference type="ARBA" id="ARBA00022801"/>
    </source>
</evidence>
<dbReference type="Proteomes" id="UP000199537">
    <property type="component" value="Unassembled WGS sequence"/>
</dbReference>
<feature type="domain" description="Gylcosyl hydrolase 115 C-terminal" evidence="2">
    <location>
        <begin position="795"/>
        <end position="962"/>
    </location>
</feature>
<dbReference type="Gene3D" id="2.60.120.1620">
    <property type="match status" value="1"/>
</dbReference>
<evidence type="ECO:0000259" key="2">
    <source>
        <dbReference type="Pfam" id="PF17829"/>
    </source>
</evidence>
<dbReference type="GO" id="GO:0005975">
    <property type="term" value="P:carbohydrate metabolic process"/>
    <property type="evidence" value="ECO:0007669"/>
    <property type="project" value="UniProtKB-ARBA"/>
</dbReference>
<dbReference type="PANTHER" id="PTHR37842">
    <property type="match status" value="1"/>
</dbReference>
<dbReference type="Gene3D" id="3.30.379.10">
    <property type="entry name" value="Chitobiase/beta-hexosaminidase domain 2-like"/>
    <property type="match status" value="1"/>
</dbReference>
<dbReference type="AlphaFoldDB" id="A0A1I7MYK6"/>
<protein>
    <submittedName>
        <fullName evidence="3">Glycosyl hydrolase family 115</fullName>
    </submittedName>
</protein>
<dbReference type="SUPFAM" id="SSF55545">
    <property type="entry name" value="beta-N-acetylhexosaminidase-like domain"/>
    <property type="match status" value="1"/>
</dbReference>
<proteinExistence type="predicted"/>
<dbReference type="RefSeq" id="WP_222842539.1">
    <property type="nucleotide sequence ID" value="NZ_FPCJ01000001.1"/>
</dbReference>
<dbReference type="Gene3D" id="1.20.58.2150">
    <property type="match status" value="1"/>
</dbReference>
<keyword evidence="1 3" id="KW-0378">Hydrolase</keyword>
<dbReference type="InterPro" id="IPR031924">
    <property type="entry name" value="GH115"/>
</dbReference>
<dbReference type="Gene3D" id="3.20.20.520">
    <property type="entry name" value="Glycosyl hydrolase family 115"/>
    <property type="match status" value="1"/>
</dbReference>
<accession>A0A1I7MYK6</accession>
<dbReference type="Pfam" id="PF15979">
    <property type="entry name" value="Glyco_hydro_115"/>
    <property type="match status" value="1"/>
</dbReference>
<reference evidence="4" key="1">
    <citation type="submission" date="2016-10" db="EMBL/GenBank/DDBJ databases">
        <authorList>
            <person name="Varghese N."/>
            <person name="Submissions S."/>
        </authorList>
    </citation>
    <scope>NUCLEOTIDE SEQUENCE [LARGE SCALE GENOMIC DNA]</scope>
    <source>
        <strain evidence="4">DSM 14807</strain>
    </source>
</reference>
<dbReference type="InterPro" id="IPR029018">
    <property type="entry name" value="Hex-like_dom2"/>
</dbReference>
<organism evidence="3 4">
    <name type="scientific">Thermoflavifilum thermophilum</name>
    <dbReference type="NCBI Taxonomy" id="1393122"/>
    <lineage>
        <taxon>Bacteria</taxon>
        <taxon>Pseudomonadati</taxon>
        <taxon>Bacteroidota</taxon>
        <taxon>Chitinophagia</taxon>
        <taxon>Chitinophagales</taxon>
        <taxon>Chitinophagaceae</taxon>
        <taxon>Thermoflavifilum</taxon>
    </lineage>
</organism>
<evidence type="ECO:0000313" key="3">
    <source>
        <dbReference type="EMBL" id="SFV27416.1"/>
    </source>
</evidence>
<dbReference type="InterPro" id="IPR041437">
    <property type="entry name" value="GH115_C"/>
</dbReference>
<dbReference type="Pfam" id="PF17829">
    <property type="entry name" value="GH115_C"/>
    <property type="match status" value="1"/>
</dbReference>